<organism evidence="1 2">
    <name type="scientific">Dentiscutata erythropus</name>
    <dbReference type="NCBI Taxonomy" id="1348616"/>
    <lineage>
        <taxon>Eukaryota</taxon>
        <taxon>Fungi</taxon>
        <taxon>Fungi incertae sedis</taxon>
        <taxon>Mucoromycota</taxon>
        <taxon>Glomeromycotina</taxon>
        <taxon>Glomeromycetes</taxon>
        <taxon>Diversisporales</taxon>
        <taxon>Gigasporaceae</taxon>
        <taxon>Dentiscutata</taxon>
    </lineage>
</organism>
<accession>A0A9N9KHX1</accession>
<dbReference type="OrthoDB" id="2427302at2759"/>
<sequence>ERKKDIEKYGVSLNYFEDWTRGFRADEPSRGMPKWGDMDMVKKWDRLGFIVEKQLEGENKAFFEVERDDIFKVEMNN</sequence>
<dbReference type="EMBL" id="CAJVPY010073732">
    <property type="protein sequence ID" value="CAG8829704.1"/>
    <property type="molecule type" value="Genomic_DNA"/>
</dbReference>
<proteinExistence type="predicted"/>
<evidence type="ECO:0000313" key="1">
    <source>
        <dbReference type="EMBL" id="CAG8829704.1"/>
    </source>
</evidence>
<comment type="caution">
    <text evidence="1">The sequence shown here is derived from an EMBL/GenBank/DDBJ whole genome shotgun (WGS) entry which is preliminary data.</text>
</comment>
<keyword evidence="2" id="KW-1185">Reference proteome</keyword>
<dbReference type="Proteomes" id="UP000789405">
    <property type="component" value="Unassembled WGS sequence"/>
</dbReference>
<reference evidence="1" key="1">
    <citation type="submission" date="2021-06" db="EMBL/GenBank/DDBJ databases">
        <authorList>
            <person name="Kallberg Y."/>
            <person name="Tangrot J."/>
            <person name="Rosling A."/>
        </authorList>
    </citation>
    <scope>NUCLEOTIDE SEQUENCE</scope>
    <source>
        <strain evidence="1">MA453B</strain>
    </source>
</reference>
<protein>
    <submittedName>
        <fullName evidence="1">15898_t:CDS:1</fullName>
    </submittedName>
</protein>
<feature type="non-terminal residue" evidence="1">
    <location>
        <position position="77"/>
    </location>
</feature>
<evidence type="ECO:0000313" key="2">
    <source>
        <dbReference type="Proteomes" id="UP000789405"/>
    </source>
</evidence>
<dbReference type="AlphaFoldDB" id="A0A9N9KHX1"/>
<name>A0A9N9KHX1_9GLOM</name>
<feature type="non-terminal residue" evidence="1">
    <location>
        <position position="1"/>
    </location>
</feature>
<gene>
    <name evidence="1" type="ORF">DERYTH_LOCUS28734</name>
</gene>